<dbReference type="eggNOG" id="COG3851">
    <property type="taxonomic scope" value="Bacteria"/>
</dbReference>
<keyword evidence="3 6" id="KW-0812">Transmembrane</keyword>
<evidence type="ECO:0000313" key="9">
    <source>
        <dbReference type="Proteomes" id="UP000001890"/>
    </source>
</evidence>
<organism evidence="8 9">
    <name type="scientific">Xanthomonas albilineans (strain GPE PC73 / CFBP 7063)</name>
    <dbReference type="NCBI Taxonomy" id="380358"/>
    <lineage>
        <taxon>Bacteria</taxon>
        <taxon>Pseudomonadati</taxon>
        <taxon>Pseudomonadota</taxon>
        <taxon>Gammaproteobacteria</taxon>
        <taxon>Lysobacterales</taxon>
        <taxon>Lysobacteraceae</taxon>
        <taxon>Xanthomonas</taxon>
    </lineage>
</organism>
<dbReference type="OrthoDB" id="6876341at2"/>
<feature type="transmembrane region" description="Helical" evidence="6">
    <location>
        <begin position="110"/>
        <end position="126"/>
    </location>
</feature>
<gene>
    <name evidence="8" type="ordered locus">XALc_0190</name>
</gene>
<feature type="transmembrane region" description="Helical" evidence="6">
    <location>
        <begin position="231"/>
        <end position="253"/>
    </location>
</feature>
<evidence type="ECO:0000256" key="3">
    <source>
        <dbReference type="ARBA" id="ARBA00022692"/>
    </source>
</evidence>
<feature type="transmembrane region" description="Helical" evidence="6">
    <location>
        <begin position="146"/>
        <end position="169"/>
    </location>
</feature>
<keyword evidence="2" id="KW-1003">Cell membrane</keyword>
<name>D2U932_XANAP</name>
<keyword evidence="9" id="KW-1185">Reference proteome</keyword>
<evidence type="ECO:0000256" key="2">
    <source>
        <dbReference type="ARBA" id="ARBA00022475"/>
    </source>
</evidence>
<feature type="transmembrane region" description="Helical" evidence="6">
    <location>
        <begin position="181"/>
        <end position="199"/>
    </location>
</feature>
<dbReference type="Proteomes" id="UP000001890">
    <property type="component" value="Chromosome"/>
</dbReference>
<evidence type="ECO:0000256" key="1">
    <source>
        <dbReference type="ARBA" id="ARBA00004651"/>
    </source>
</evidence>
<accession>D2U932</accession>
<dbReference type="EMBL" id="FP565176">
    <property type="protein sequence ID" value="CBA14735.1"/>
    <property type="molecule type" value="Genomic_DNA"/>
</dbReference>
<dbReference type="RefSeq" id="WP_012914753.1">
    <property type="nucleotide sequence ID" value="NC_013722.1"/>
</dbReference>
<dbReference type="KEGG" id="xal:XALC_0190"/>
<feature type="transmembrane region" description="Helical" evidence="6">
    <location>
        <begin position="205"/>
        <end position="224"/>
    </location>
</feature>
<evidence type="ECO:0000256" key="5">
    <source>
        <dbReference type="ARBA" id="ARBA00023136"/>
    </source>
</evidence>
<dbReference type="STRING" id="380358.XALC_0190"/>
<dbReference type="Pfam" id="PF05231">
    <property type="entry name" value="MASE1"/>
    <property type="match status" value="1"/>
</dbReference>
<keyword evidence="5 6" id="KW-0472">Membrane</keyword>
<evidence type="ECO:0000259" key="7">
    <source>
        <dbReference type="Pfam" id="PF05231"/>
    </source>
</evidence>
<comment type="subcellular location">
    <subcellularLocation>
        <location evidence="1">Cell membrane</location>
        <topology evidence="1">Multi-pass membrane protein</topology>
    </subcellularLocation>
</comment>
<dbReference type="InterPro" id="IPR007895">
    <property type="entry name" value="MASE1"/>
</dbReference>
<proteinExistence type="predicted"/>
<evidence type="ECO:0000256" key="6">
    <source>
        <dbReference type="SAM" id="Phobius"/>
    </source>
</evidence>
<keyword evidence="4 6" id="KW-1133">Transmembrane helix</keyword>
<feature type="transmembrane region" description="Helical" evidence="6">
    <location>
        <begin position="78"/>
        <end position="98"/>
    </location>
</feature>
<dbReference type="AlphaFoldDB" id="D2U932"/>
<dbReference type="GO" id="GO:0005886">
    <property type="term" value="C:plasma membrane"/>
    <property type="evidence" value="ECO:0007669"/>
    <property type="project" value="UniProtKB-SubCell"/>
</dbReference>
<feature type="transmembrane region" description="Helical" evidence="6">
    <location>
        <begin position="259"/>
        <end position="282"/>
    </location>
</feature>
<protein>
    <recommendedName>
        <fullName evidence="7">MASE1 domain-containing protein</fullName>
    </recommendedName>
</protein>
<sequence>MGKRIACIVKASALAAAYFCGYKFAWQHSADQFFLPAGLRMASLIFLPYRMWPSIFFGDAAAMLSLRLPIAEAEGVSIIWAYSSSLLLCPLASIVPFAARRFYSIAIQKVQLFPIILIFCALWGVISNTSLNSIFGYPLPEQTIRYIYRFGIGQYLAIMIFVLPCLLWKRRTEEYGETAQFIKHSIIAAGSLLCTYFAAGISTETWLRILLLGCMLAPVLAMTARHGWRGAAIGISFANLALGFSMPTTGIFGNKDTDVFIAQQTLAIISTFILITGSMISAASEKSKCTIRAALKESRALVRSQDIQIEQALRDRAEAIALAQSEINSLYRDTVRKLKSSGHYELAMSVNAQSLTNTKMLCAQVSALYPFKIEVHGLYSALHDSEFSEYLNGSTIELRLDGSTANLSATLQLVTYRSICRAIDILPAERYRVHVRTWSLHSERGISVRVQAIPAVKSVGSAKSKLAETQLRSKMHAYGGSSKRRRNGVFFMLGDGDHFLSRGTTIQDELFVPLSSLIVKSSEL</sequence>
<reference evidence="8 9" key="1">
    <citation type="journal article" date="2009" name="BMC Genomics">
        <title>The complete genome sequence of Xanthomonas albilineans provides new insights into the reductive genome evolution of the xylem-limited Xanthomonadaceae.</title>
        <authorList>
            <person name="Pieretti I."/>
            <person name="Royer M."/>
            <person name="Barbe V."/>
            <person name="Carrere S."/>
            <person name="Koebnik R."/>
            <person name="Cociancich S."/>
            <person name="Couloux A."/>
            <person name="Darrasse A."/>
            <person name="Gouzy J."/>
            <person name="Jacques M.A."/>
            <person name="Lauber E."/>
            <person name="Manceau C."/>
            <person name="Mangenot S."/>
            <person name="Poussier S."/>
            <person name="Segurens B."/>
            <person name="Szurek B."/>
            <person name="Verdier V."/>
            <person name="Arlat M."/>
            <person name="Rott P."/>
        </authorList>
    </citation>
    <scope>NUCLEOTIDE SEQUENCE [LARGE SCALE GENOMIC DNA]</scope>
    <source>
        <strain evidence="9">GPE PC73 / CFBP 7063</strain>
    </source>
</reference>
<feature type="domain" description="MASE1" evidence="7">
    <location>
        <begin position="15"/>
        <end position="283"/>
    </location>
</feature>
<evidence type="ECO:0000313" key="8">
    <source>
        <dbReference type="EMBL" id="CBA14735.1"/>
    </source>
</evidence>
<evidence type="ECO:0000256" key="4">
    <source>
        <dbReference type="ARBA" id="ARBA00022989"/>
    </source>
</evidence>